<keyword evidence="5" id="KW-1185">Reference proteome</keyword>
<evidence type="ECO:0008006" key="6">
    <source>
        <dbReference type="Google" id="ProtNLM"/>
    </source>
</evidence>
<evidence type="ECO:0000313" key="4">
    <source>
        <dbReference type="EMBL" id="PKA63939.1"/>
    </source>
</evidence>
<dbReference type="Pfam" id="PF04782">
    <property type="entry name" value="DUF632"/>
    <property type="match status" value="1"/>
</dbReference>
<feature type="region of interest" description="Disordered" evidence="1">
    <location>
        <begin position="389"/>
        <end position="411"/>
    </location>
</feature>
<feature type="domain" description="DUF632" evidence="2">
    <location>
        <begin position="337"/>
        <end position="664"/>
    </location>
</feature>
<dbReference type="Pfam" id="PF04783">
    <property type="entry name" value="DUF630"/>
    <property type="match status" value="1"/>
</dbReference>
<proteinExistence type="predicted"/>
<evidence type="ECO:0000256" key="1">
    <source>
        <dbReference type="SAM" id="MobiDB-lite"/>
    </source>
</evidence>
<reference evidence="4 5" key="1">
    <citation type="journal article" date="2017" name="Nature">
        <title>The Apostasia genome and the evolution of orchids.</title>
        <authorList>
            <person name="Zhang G.Q."/>
            <person name="Liu K.W."/>
            <person name="Li Z."/>
            <person name="Lohaus R."/>
            <person name="Hsiao Y.Y."/>
            <person name="Niu S.C."/>
            <person name="Wang J.Y."/>
            <person name="Lin Y.C."/>
            <person name="Xu Q."/>
            <person name="Chen L.J."/>
            <person name="Yoshida K."/>
            <person name="Fujiwara S."/>
            <person name="Wang Z.W."/>
            <person name="Zhang Y.Q."/>
            <person name="Mitsuda N."/>
            <person name="Wang M."/>
            <person name="Liu G.H."/>
            <person name="Pecoraro L."/>
            <person name="Huang H.X."/>
            <person name="Xiao X.J."/>
            <person name="Lin M."/>
            <person name="Wu X.Y."/>
            <person name="Wu W.L."/>
            <person name="Chen Y.Y."/>
            <person name="Chang S.B."/>
            <person name="Sakamoto S."/>
            <person name="Ohme-Takagi M."/>
            <person name="Yagi M."/>
            <person name="Zeng S.J."/>
            <person name="Shen C.Y."/>
            <person name="Yeh C.M."/>
            <person name="Luo Y.B."/>
            <person name="Tsai W.C."/>
            <person name="Van de Peer Y."/>
            <person name="Liu Z.J."/>
        </authorList>
    </citation>
    <scope>NUCLEOTIDE SEQUENCE [LARGE SCALE GENOMIC DNA]</scope>
    <source>
        <strain evidence="5">cv. Shenzhen</strain>
        <tissue evidence="4">Stem</tissue>
    </source>
</reference>
<evidence type="ECO:0000259" key="2">
    <source>
        <dbReference type="Pfam" id="PF04782"/>
    </source>
</evidence>
<dbReference type="PANTHER" id="PTHR21450">
    <property type="entry name" value="PROTEIN ALTERED PHOSPHATE STARVATION RESPONSE 1"/>
    <property type="match status" value="1"/>
</dbReference>
<evidence type="ECO:0000259" key="3">
    <source>
        <dbReference type="Pfam" id="PF04783"/>
    </source>
</evidence>
<evidence type="ECO:0000313" key="5">
    <source>
        <dbReference type="Proteomes" id="UP000236161"/>
    </source>
</evidence>
<organism evidence="4 5">
    <name type="scientific">Apostasia shenzhenica</name>
    <dbReference type="NCBI Taxonomy" id="1088818"/>
    <lineage>
        <taxon>Eukaryota</taxon>
        <taxon>Viridiplantae</taxon>
        <taxon>Streptophyta</taxon>
        <taxon>Embryophyta</taxon>
        <taxon>Tracheophyta</taxon>
        <taxon>Spermatophyta</taxon>
        <taxon>Magnoliopsida</taxon>
        <taxon>Liliopsida</taxon>
        <taxon>Asparagales</taxon>
        <taxon>Orchidaceae</taxon>
        <taxon>Apostasioideae</taxon>
        <taxon>Apostasia</taxon>
    </lineage>
</organism>
<dbReference type="InterPro" id="IPR006868">
    <property type="entry name" value="DUF630"/>
</dbReference>
<protein>
    <recommendedName>
        <fullName evidence="6">DUF632 domain-containing protein</fullName>
    </recommendedName>
</protein>
<feature type="domain" description="DUF630" evidence="3">
    <location>
        <begin position="1"/>
        <end position="59"/>
    </location>
</feature>
<dbReference type="Proteomes" id="UP000236161">
    <property type="component" value="Unassembled WGS sequence"/>
</dbReference>
<dbReference type="EMBL" id="KZ451906">
    <property type="protein sequence ID" value="PKA63939.1"/>
    <property type="molecule type" value="Genomic_DNA"/>
</dbReference>
<dbReference type="PANTHER" id="PTHR21450:SF3">
    <property type="entry name" value="DUF630 FAMILY PROTEIN (DUF630 AND DUF632)"/>
    <property type="match status" value="1"/>
</dbReference>
<name>A0A2I0B831_9ASPA</name>
<dbReference type="STRING" id="1088818.A0A2I0B831"/>
<dbReference type="InterPro" id="IPR006867">
    <property type="entry name" value="DUF632"/>
</dbReference>
<gene>
    <name evidence="4" type="ORF">AXF42_Ash004949</name>
</gene>
<accession>A0A2I0B831</accession>
<dbReference type="AlphaFoldDB" id="A0A2I0B831"/>
<dbReference type="OrthoDB" id="663995at2759"/>
<sequence>MGCSASKLEDEEAVQLCRDRRNFIKQAVEQRNRFASGHLAYIESMRRVSVSLLRYVEAEDHYLLSDSYNTPPFTPVKRLSPEITGIPLKSFTATPDEKIKSSFRTVNYLRSGGNPSILVEELPEVDETVRIESFYPVDHYGVDSFFSSQASPVNTSSPSFFSSPFNRISHQPQSPQASSQWDCFWNPFSSLDPYGYPLGSSFDRIENDEDMVGLRQVREAEGIPELEEDLEDDDDDSVDNVMFWKVDAKNETPKTEIKHTGVQVGDDAPASSNGNDDIRKIQEVKELKSREPERVEASATRNAVDIEVLNRREVAGSRSTEETPGFTVYVNRRPGSMAEVMKDVENQFRRICECAHEISVMLEATRAQYSPASNELAVRMLNPVALFGSTSSRSSSSRFLQSSSAAKGDGYDSSSDYSEECCMISGSHQSTLGRLYAWEKKLYEEVKSGERVRIAYEKKCMQLRSHDINGEEPFVVDKTRTAIRDLHTRLKVSINTVQSISKRIEALRDTELYPQLMELIQGLSRMWKTMADCHQIQKQTIDEAKLLFAGTGAGGASTPPKPPKAAAGLAADLRNWRSCLANWIEAQRCYAKALAGWASRCLPEDACDASGSRKVLSPLSPRHDGGAGEPPPAFRVCIRWSRLLESLSEAPAVDGLDFFAAGVASVSAQQREAMEAGGPPEAAAAAMERVAEVGPKVLCAGLAVAVGSLAEHAIVTAEGYDVLVRRCRGGDGEGGAET</sequence>